<feature type="transmembrane region" description="Helical" evidence="1">
    <location>
        <begin position="35"/>
        <end position="54"/>
    </location>
</feature>
<accession>A0A161Z4H7</accession>
<dbReference type="AlphaFoldDB" id="A0A161Z4H7"/>
<keyword evidence="1" id="KW-1133">Transmembrane helix</keyword>
<sequence>MLVLLLSYLSCWALNGFLALCLVHWRVQPSEAVLTSSITSFVLFPWLVLWLFSAPHATRNGLLVVSALLAMWANTRYLAGGA</sequence>
<feature type="transmembrane region" description="Helical" evidence="1">
    <location>
        <begin position="61"/>
        <end position="79"/>
    </location>
</feature>
<dbReference type="Proteomes" id="UP000076489">
    <property type="component" value="Unassembled WGS sequence"/>
</dbReference>
<protein>
    <submittedName>
        <fullName evidence="2">Uncharacterized protein</fullName>
    </submittedName>
</protein>
<evidence type="ECO:0000256" key="1">
    <source>
        <dbReference type="SAM" id="Phobius"/>
    </source>
</evidence>
<proteinExistence type="predicted"/>
<organism evidence="2 3">
    <name type="scientific">Pseudomonas fluorescens</name>
    <dbReference type="NCBI Taxonomy" id="294"/>
    <lineage>
        <taxon>Bacteria</taxon>
        <taxon>Pseudomonadati</taxon>
        <taxon>Pseudomonadota</taxon>
        <taxon>Gammaproteobacteria</taxon>
        <taxon>Pseudomonadales</taxon>
        <taxon>Pseudomonadaceae</taxon>
        <taxon>Pseudomonas</taxon>
    </lineage>
</organism>
<evidence type="ECO:0000313" key="3">
    <source>
        <dbReference type="Proteomes" id="UP000076489"/>
    </source>
</evidence>
<dbReference type="RefSeq" id="WP_081235273.1">
    <property type="nucleotide sequence ID" value="NZ_LUKJ01000003.1"/>
</dbReference>
<reference evidence="2 3" key="2">
    <citation type="journal article" date="2018" name="Nature">
        <title>Mutant phenotypes for thousands of bacterial genes of unknown function.</title>
        <authorList>
            <person name="Price M.N."/>
            <person name="Wetmore K.M."/>
            <person name="Waters R.J."/>
            <person name="Callaghan M."/>
            <person name="Ray J."/>
            <person name="Liu H."/>
            <person name="Kuehl J.V."/>
            <person name="Melnyk R.A."/>
            <person name="Lamson J.S."/>
            <person name="Suh Y."/>
            <person name="Carlson H.K."/>
            <person name="Esquivel Z."/>
            <person name="Sadeeshkumar H."/>
            <person name="Chakraborty R."/>
            <person name="Zane G.M."/>
            <person name="Rubin B.E."/>
            <person name="Wall J.D."/>
            <person name="Visel A."/>
            <person name="Bristow J."/>
            <person name="Blow M.J."/>
            <person name="Arkin A.P."/>
            <person name="Deutschbauer A.M."/>
        </authorList>
    </citation>
    <scope>NUCLEOTIDE SEQUENCE [LARGE SCALE GENOMIC DNA]</scope>
    <source>
        <strain evidence="2 3">FW300-N1B4</strain>
    </source>
</reference>
<evidence type="ECO:0000313" key="2">
    <source>
        <dbReference type="EMBL" id="KZN18187.1"/>
    </source>
</evidence>
<dbReference type="EMBL" id="LUKJ01000003">
    <property type="protein sequence ID" value="KZN18187.1"/>
    <property type="molecule type" value="Genomic_DNA"/>
</dbReference>
<reference evidence="3" key="1">
    <citation type="submission" date="2016-03" db="EMBL/GenBank/DDBJ databases">
        <authorList>
            <person name="Ray J."/>
            <person name="Price M."/>
            <person name="Deutschbauer A."/>
        </authorList>
    </citation>
    <scope>NUCLEOTIDE SEQUENCE [LARGE SCALE GENOMIC DNA]</scope>
    <source>
        <strain evidence="3">FW300-N1B4</strain>
    </source>
</reference>
<name>A0A161Z4H7_PSEFL</name>
<keyword evidence="1" id="KW-0812">Transmembrane</keyword>
<keyword evidence="1" id="KW-0472">Membrane</keyword>
<gene>
    <name evidence="2" type="ORF">A1D17_19190</name>
</gene>
<comment type="caution">
    <text evidence="2">The sequence shown here is derived from an EMBL/GenBank/DDBJ whole genome shotgun (WGS) entry which is preliminary data.</text>
</comment>